<evidence type="ECO:0000256" key="2">
    <source>
        <dbReference type="ARBA" id="ARBA00006190"/>
    </source>
</evidence>
<feature type="region of interest" description="Disordered" evidence="4">
    <location>
        <begin position="653"/>
        <end position="696"/>
    </location>
</feature>
<feature type="compositionally biased region" description="Polar residues" evidence="4">
    <location>
        <begin position="442"/>
        <end position="456"/>
    </location>
</feature>
<dbReference type="Proteomes" id="UP000887575">
    <property type="component" value="Unassembled WGS sequence"/>
</dbReference>
<evidence type="ECO:0000256" key="4">
    <source>
        <dbReference type="SAM" id="MobiDB-lite"/>
    </source>
</evidence>
<sequence>MTDTMCEALAQLMGAQRAKEEGRDLPLYNHHSVCRPYLLSWKGLFSCRKMHEPTHKADYENAQAQKDHFYDIELYNILQGTIRLVDGEIEKIKNKLDRDTRDAGESAEIVKMKRIADIEEQIKLLGKVEESMRTAKKVEELEQKKNELKNEGKMNIPMTSQQRLRVCDDCGAQLNIMDHESRLADHFGGKMHLGMVEIRERYTEMGSTIDERHNESGPVTGEQTNNRGEVTAVIRAKFMMGLFGKKKDPKEQVRELQRKMRQEMRTLDRQVYSIQREEQKVKNEIKAAAKKGDKDVCVILAKSLLQSRKLSENGIEHCSLSTDREIIEPFDFRKIQLNHSSSPPMHRHAALQAQAEAQAQAQDQAQTQAQAQAVAAQQAALAAAAAPHAQPQMSQISFAQHLVAAQQQPHHGTVVSVATGLPMFLVPAQSLATSAAAHSASQIPSQTPNQSQTPSGHHSHIIRRQAFSNYSDQAKHQNQTHSDEKGFKCQYEGCPKAYTDRGSLRKHFRGSHGDKMNEKKKKMNKLMEAGKRWPKKSKKGCGSKYRESNIRPGSGGREGETSAKNGNEKPISGLRLNVEGYLTADAELGEIAESEAIELGLPEGRREGNQIYRSANFGPLYEQTGRMRVAGYEEKQDIAEVVSVKSISEQVRAKHQNAHSDEKRYLRGYQGCPKAYTDGQRWTNGPDSAGPSSELE</sequence>
<dbReference type="SUPFAM" id="SSF57667">
    <property type="entry name" value="beta-beta-alpha zinc fingers"/>
    <property type="match status" value="1"/>
</dbReference>
<dbReference type="InterPro" id="IPR004882">
    <property type="entry name" value="Luc7-rel"/>
</dbReference>
<dbReference type="GO" id="GO:0007034">
    <property type="term" value="P:vacuolar transport"/>
    <property type="evidence" value="ECO:0007669"/>
    <property type="project" value="InterPro"/>
</dbReference>
<dbReference type="InterPro" id="IPR013087">
    <property type="entry name" value="Znf_C2H2_type"/>
</dbReference>
<evidence type="ECO:0000259" key="5">
    <source>
        <dbReference type="PROSITE" id="PS50157"/>
    </source>
</evidence>
<dbReference type="GO" id="GO:0006376">
    <property type="term" value="P:mRNA splice site recognition"/>
    <property type="evidence" value="ECO:0007669"/>
    <property type="project" value="InterPro"/>
</dbReference>
<feature type="region of interest" description="Disordered" evidence="4">
    <location>
        <begin position="437"/>
        <end position="459"/>
    </location>
</feature>
<dbReference type="GO" id="GO:0005685">
    <property type="term" value="C:U1 snRNP"/>
    <property type="evidence" value="ECO:0007669"/>
    <property type="project" value="InterPro"/>
</dbReference>
<dbReference type="SMART" id="SM00355">
    <property type="entry name" value="ZnF_C2H2"/>
    <property type="match status" value="1"/>
</dbReference>
<feature type="region of interest" description="Disordered" evidence="4">
    <location>
        <begin position="530"/>
        <end position="571"/>
    </location>
</feature>
<dbReference type="Pfam" id="PF03194">
    <property type="entry name" value="LUC7"/>
    <property type="match status" value="1"/>
</dbReference>
<reference evidence="7" key="1">
    <citation type="submission" date="2024-02" db="UniProtKB">
        <authorList>
            <consortium name="WormBaseParasite"/>
        </authorList>
    </citation>
    <scope>IDENTIFICATION</scope>
</reference>
<feature type="region of interest" description="Disordered" evidence="4">
    <location>
        <begin position="502"/>
        <end position="521"/>
    </location>
</feature>
<dbReference type="Gene3D" id="6.10.140.1230">
    <property type="match status" value="1"/>
</dbReference>
<proteinExistence type="inferred from homology"/>
<dbReference type="PANTHER" id="PTHR12375">
    <property type="entry name" value="RNA-BINDING PROTEIN LUC7-RELATED"/>
    <property type="match status" value="1"/>
</dbReference>
<dbReference type="PROSITE" id="PS50157">
    <property type="entry name" value="ZINC_FINGER_C2H2_2"/>
    <property type="match status" value="1"/>
</dbReference>
<keyword evidence="3" id="KW-0479">Metal-binding</keyword>
<dbReference type="WBParaSite" id="MBELARI_LOCUS3526.1">
    <property type="protein sequence ID" value="MBELARI_LOCUS3526.1"/>
    <property type="gene ID" value="MBELARI_LOCUS3526"/>
</dbReference>
<dbReference type="GO" id="GO:0008270">
    <property type="term" value="F:zinc ion binding"/>
    <property type="evidence" value="ECO:0007669"/>
    <property type="project" value="UniProtKB-KW"/>
</dbReference>
<evidence type="ECO:0000256" key="1">
    <source>
        <dbReference type="ARBA" id="ARBA00005655"/>
    </source>
</evidence>
<keyword evidence="3" id="KW-0863">Zinc-finger</keyword>
<name>A0AAF3F9E6_9BILA</name>
<dbReference type="PROSITE" id="PS00028">
    <property type="entry name" value="ZINC_FINGER_C2H2_1"/>
    <property type="match status" value="1"/>
</dbReference>
<dbReference type="Gene3D" id="3.30.160.60">
    <property type="entry name" value="Classic Zinc Finger"/>
    <property type="match status" value="1"/>
</dbReference>
<dbReference type="GO" id="GO:0003729">
    <property type="term" value="F:mRNA binding"/>
    <property type="evidence" value="ECO:0007669"/>
    <property type="project" value="InterPro"/>
</dbReference>
<comment type="similarity">
    <text evidence="2">Belongs to the SNF7 family.</text>
</comment>
<keyword evidence="3" id="KW-0862">Zinc</keyword>
<accession>A0AAF3F9E6</accession>
<dbReference type="AlphaFoldDB" id="A0AAF3F9E6"/>
<protein>
    <recommendedName>
        <fullName evidence="5">C2H2-type domain-containing protein</fullName>
    </recommendedName>
</protein>
<feature type="compositionally biased region" description="Basic residues" evidence="4">
    <location>
        <begin position="532"/>
        <end position="541"/>
    </location>
</feature>
<evidence type="ECO:0000256" key="3">
    <source>
        <dbReference type="PROSITE-ProRule" id="PRU00042"/>
    </source>
</evidence>
<feature type="region of interest" description="Disordered" evidence="4">
    <location>
        <begin position="341"/>
        <end position="364"/>
    </location>
</feature>
<evidence type="ECO:0000313" key="7">
    <source>
        <dbReference type="WBParaSite" id="MBELARI_LOCUS3526.1"/>
    </source>
</evidence>
<dbReference type="InterPro" id="IPR036236">
    <property type="entry name" value="Znf_C2H2_sf"/>
</dbReference>
<organism evidence="6 7">
    <name type="scientific">Mesorhabditis belari</name>
    <dbReference type="NCBI Taxonomy" id="2138241"/>
    <lineage>
        <taxon>Eukaryota</taxon>
        <taxon>Metazoa</taxon>
        <taxon>Ecdysozoa</taxon>
        <taxon>Nematoda</taxon>
        <taxon>Chromadorea</taxon>
        <taxon>Rhabditida</taxon>
        <taxon>Rhabditina</taxon>
        <taxon>Rhabditomorpha</taxon>
        <taxon>Rhabditoidea</taxon>
        <taxon>Rhabditidae</taxon>
        <taxon>Mesorhabditinae</taxon>
        <taxon>Mesorhabditis</taxon>
    </lineage>
</organism>
<feature type="compositionally biased region" description="Low complexity" evidence="4">
    <location>
        <begin position="350"/>
        <end position="364"/>
    </location>
</feature>
<comment type="similarity">
    <text evidence="1">Belongs to the Luc7 family.</text>
</comment>
<dbReference type="InterPro" id="IPR005024">
    <property type="entry name" value="Snf7_fam"/>
</dbReference>
<keyword evidence="6" id="KW-1185">Reference proteome</keyword>
<feature type="domain" description="C2H2-type" evidence="5">
    <location>
        <begin position="487"/>
        <end position="517"/>
    </location>
</feature>
<dbReference type="Pfam" id="PF03357">
    <property type="entry name" value="Snf7"/>
    <property type="match status" value="1"/>
</dbReference>
<evidence type="ECO:0000313" key="6">
    <source>
        <dbReference type="Proteomes" id="UP000887575"/>
    </source>
</evidence>